<name>A0ABT3KV96_9BURK</name>
<dbReference type="SUPFAM" id="SSF50494">
    <property type="entry name" value="Trypsin-like serine proteases"/>
    <property type="match status" value="1"/>
</dbReference>
<dbReference type="Pfam" id="PF13365">
    <property type="entry name" value="Trypsin_2"/>
    <property type="match status" value="1"/>
</dbReference>
<accession>A0ABT3KV96</accession>
<feature type="compositionally biased region" description="Polar residues" evidence="1">
    <location>
        <begin position="129"/>
        <end position="138"/>
    </location>
</feature>
<dbReference type="PANTHER" id="PTHR36234">
    <property type="entry name" value="LYSYL ENDOPEPTIDASE"/>
    <property type="match status" value="1"/>
</dbReference>
<organism evidence="2 3">
    <name type="scientific">Verminephrobacter aporrectodeae subsp. tuberculatae</name>
    <dbReference type="NCBI Taxonomy" id="1110392"/>
    <lineage>
        <taxon>Bacteria</taxon>
        <taxon>Pseudomonadati</taxon>
        <taxon>Pseudomonadota</taxon>
        <taxon>Betaproteobacteria</taxon>
        <taxon>Burkholderiales</taxon>
        <taxon>Comamonadaceae</taxon>
        <taxon>Verminephrobacter</taxon>
    </lineage>
</organism>
<evidence type="ECO:0000313" key="3">
    <source>
        <dbReference type="Proteomes" id="UP001208935"/>
    </source>
</evidence>
<feature type="compositionally biased region" description="Low complexity" evidence="1">
    <location>
        <begin position="106"/>
        <end position="119"/>
    </location>
</feature>
<gene>
    <name evidence="2" type="ORF">D5039_14190</name>
</gene>
<dbReference type="Proteomes" id="UP001208935">
    <property type="component" value="Unassembled WGS sequence"/>
</dbReference>
<comment type="caution">
    <text evidence="2">The sequence shown here is derived from an EMBL/GenBank/DDBJ whole genome shotgun (WGS) entry which is preliminary data.</text>
</comment>
<evidence type="ECO:0000256" key="1">
    <source>
        <dbReference type="SAM" id="MobiDB-lite"/>
    </source>
</evidence>
<reference evidence="3" key="1">
    <citation type="submission" date="2023-07" db="EMBL/GenBank/DDBJ databases">
        <title>Verminephrobacter genomes.</title>
        <authorList>
            <person name="Lund M.B."/>
        </authorList>
    </citation>
    <scope>NUCLEOTIDE SEQUENCE [LARGE SCALE GENOMIC DNA]</scope>
    <source>
        <strain evidence="3">AtM5-05</strain>
    </source>
</reference>
<keyword evidence="3" id="KW-1185">Reference proteome</keyword>
<proteinExistence type="predicted"/>
<sequence length="589" mass="62684">MLRSSFVNIYIYNNFLLHFLPSPGANHIHSTAMPGDLGVAAGPMNQAFCKLSAVGERLDLPRQSTVRKNAHLPQKERKDGPMFRFPIRIAGLFAMLTLAACGGSDGDPAPAPASAPAASVRIEPHDTGPRSTAESTTPAALPRSRLVRATTVRLDPLDEEPGLEKKSQAAAADQAIPWQIGVPRSLAATATAQGTRAQLRWQPAPGGMQRAAISFTSEGAWGVRPGLLVRSLPANTTLRFYAQAGTDVIQVSGDEVLRTVQRNLAAGDTSDAARTYWVPDFRGAETTVELELPARANLAELNLAIPTLSHFFVSPSRTDTASVAKALGDGASCTVDVTCNAQYLDESRSVALMTYVRNGASYLCTGTLLNDVDSSGIPYFLSANHCISTQAEADTLTTDWFHHASACNSRALNAGTQRVTGGALLLHNDAATDISFMRLNAQPPEGSVYAGSYAGVVPLSSNVAGVHHPRGDLQKLSIGTITAYNQCMPITSSSFYCIPSNAQSGKFFSIAWNQGITEPGSSGSGLFHTIDGSRYLVGQLYGGSSRCRPPSSNPFEEIDPPVSSSSGKDFYGRFDLPFHSALKNWLNPD</sequence>
<dbReference type="InterPro" id="IPR009003">
    <property type="entry name" value="Peptidase_S1_PA"/>
</dbReference>
<protein>
    <submittedName>
        <fullName evidence="2">Endoproteinase ArgC</fullName>
    </submittedName>
</protein>
<dbReference type="InterPro" id="IPR043504">
    <property type="entry name" value="Peptidase_S1_PA_chymotrypsin"/>
</dbReference>
<dbReference type="PANTHER" id="PTHR36234:SF5">
    <property type="entry name" value="LYSYL ENDOPEPTIDASE"/>
    <property type="match status" value="1"/>
</dbReference>
<dbReference type="EMBL" id="QZCW01000002">
    <property type="protein sequence ID" value="MCW5322258.1"/>
    <property type="molecule type" value="Genomic_DNA"/>
</dbReference>
<dbReference type="Gene3D" id="2.40.10.10">
    <property type="entry name" value="Trypsin-like serine proteases"/>
    <property type="match status" value="2"/>
</dbReference>
<evidence type="ECO:0000313" key="2">
    <source>
        <dbReference type="EMBL" id="MCW5322258.1"/>
    </source>
</evidence>
<feature type="region of interest" description="Disordered" evidence="1">
    <location>
        <begin position="106"/>
        <end position="143"/>
    </location>
</feature>